<reference evidence="2" key="1">
    <citation type="submission" date="2020-10" db="EMBL/GenBank/DDBJ databases">
        <authorList>
            <person name="Muller C M."/>
        </authorList>
    </citation>
    <scope>NUCLEOTIDE SEQUENCE</scope>
    <source>
        <strain evidence="2">THUN-12</strain>
    </source>
</reference>
<proteinExistence type="predicted"/>
<dbReference type="AlphaFoldDB" id="A0A9W4CYS2"/>
<keyword evidence="1" id="KW-0812">Transmembrane</keyword>
<name>A0A9W4CYS2_BLUGR</name>
<evidence type="ECO:0000313" key="2">
    <source>
        <dbReference type="EMBL" id="CAD6498782.1"/>
    </source>
</evidence>
<evidence type="ECO:0000256" key="1">
    <source>
        <dbReference type="SAM" id="Phobius"/>
    </source>
</evidence>
<feature type="transmembrane region" description="Helical" evidence="1">
    <location>
        <begin position="45"/>
        <end position="65"/>
    </location>
</feature>
<comment type="caution">
    <text evidence="2">The sequence shown here is derived from an EMBL/GenBank/DDBJ whole genome shotgun (WGS) entry which is preliminary data.</text>
</comment>
<organism evidence="2 3">
    <name type="scientific">Blumeria graminis f. sp. triticale</name>
    <dbReference type="NCBI Taxonomy" id="1689686"/>
    <lineage>
        <taxon>Eukaryota</taxon>
        <taxon>Fungi</taxon>
        <taxon>Dikarya</taxon>
        <taxon>Ascomycota</taxon>
        <taxon>Pezizomycotina</taxon>
        <taxon>Leotiomycetes</taxon>
        <taxon>Erysiphales</taxon>
        <taxon>Erysiphaceae</taxon>
        <taxon>Blumeria</taxon>
    </lineage>
</organism>
<gene>
    <name evidence="2" type="ORF">BGTH12_LOCUS140</name>
</gene>
<sequence length="147" mass="16648">MRDCLLRLQRIGLEAQPPQWPFKIEAYTERLLKSTWSDQGQSDAVVVWILLFFLVAFIIMEVIAVRSLFASVRIRAGHVPVDHDNNETALSKSTHEKLSYIDLSFLSFGKVGRDEEMGSFDLSSELCNSPLLQAHPYDPLSLSALPR</sequence>
<evidence type="ECO:0000313" key="3">
    <source>
        <dbReference type="Proteomes" id="UP000683417"/>
    </source>
</evidence>
<dbReference type="Proteomes" id="UP000683417">
    <property type="component" value="Unassembled WGS sequence"/>
</dbReference>
<dbReference type="EMBL" id="CAJHIT010000001">
    <property type="protein sequence ID" value="CAD6498782.1"/>
    <property type="molecule type" value="Genomic_DNA"/>
</dbReference>
<protein>
    <submittedName>
        <fullName evidence="2">BgTH12-04442</fullName>
    </submittedName>
</protein>
<keyword evidence="1" id="KW-1133">Transmembrane helix</keyword>
<keyword evidence="1" id="KW-0472">Membrane</keyword>
<accession>A0A9W4CYS2</accession>